<protein>
    <submittedName>
        <fullName evidence="1">VgrG protein</fullName>
    </submittedName>
</protein>
<gene>
    <name evidence="1" type="ORF">VII00023_07349</name>
</gene>
<sequence>MATLNFNLHVEGLDDSTFVVREYQGKETLSSGTNHQGKICCGFIFDIALASRNNTLSAELIVDKNVQLEVVRNGQVVQRIHGIARNFTVGDTGHHHTFYQLTLVPALERLSLRQNSRIFQHQTVPEILSVLLQEMAIHDYAFSLKRDSLQREFCVQYRETDLDFLHRLAAEEGLVYSFIHEQGKHTLLFTDCSESQPQLSMPVP</sequence>
<accession>F9RXU5</accession>
<evidence type="ECO:0000313" key="2">
    <source>
        <dbReference type="Proteomes" id="UP000004605"/>
    </source>
</evidence>
<dbReference type="AlphaFoldDB" id="F9RXU5"/>
<organism evidence="1 2">
    <name type="scientific">Vibrio ichthyoenteri ATCC 700023</name>
    <dbReference type="NCBI Taxonomy" id="870968"/>
    <lineage>
        <taxon>Bacteria</taxon>
        <taxon>Pseudomonadati</taxon>
        <taxon>Pseudomonadota</taxon>
        <taxon>Gammaproteobacteria</taxon>
        <taxon>Vibrionales</taxon>
        <taxon>Vibrionaceae</taxon>
        <taxon>Vibrio</taxon>
    </lineage>
</organism>
<keyword evidence="2" id="KW-1185">Reference proteome</keyword>
<dbReference type="EMBL" id="AFWF01000023">
    <property type="protein sequence ID" value="EGU47476.1"/>
    <property type="molecule type" value="Genomic_DNA"/>
</dbReference>
<dbReference type="RefSeq" id="WP_006710690.1">
    <property type="nucleotide sequence ID" value="NZ_AFWF01000023.1"/>
</dbReference>
<dbReference type="Gene3D" id="3.55.50.10">
    <property type="entry name" value="Baseplate protein-like domains"/>
    <property type="match status" value="1"/>
</dbReference>
<dbReference type="SUPFAM" id="SSF69279">
    <property type="entry name" value="Phage tail proteins"/>
    <property type="match status" value="1"/>
</dbReference>
<feature type="non-terminal residue" evidence="1">
    <location>
        <position position="204"/>
    </location>
</feature>
<name>F9RXU5_9VIBR</name>
<proteinExistence type="predicted"/>
<evidence type="ECO:0000313" key="1">
    <source>
        <dbReference type="EMBL" id="EGU47476.1"/>
    </source>
</evidence>
<reference evidence="1 2" key="1">
    <citation type="journal article" date="2012" name="Int. J. Syst. Evol. Microbiol.">
        <title>Vibrio caribbeanicus sp. nov., isolated from the marine sponge Scleritoderma cyanea.</title>
        <authorList>
            <person name="Hoffmann M."/>
            <person name="Monday S.R."/>
            <person name="Allard M.W."/>
            <person name="Strain E.A."/>
            <person name="Whittaker P."/>
            <person name="Naum M."/>
            <person name="McCarthy P.J."/>
            <person name="Lopez J.V."/>
            <person name="Fischer M."/>
            <person name="Brown E.W."/>
        </authorList>
    </citation>
    <scope>NUCLEOTIDE SEQUENCE [LARGE SCALE GENOMIC DNA]</scope>
    <source>
        <strain evidence="1 2">ATCC 700023</strain>
    </source>
</reference>
<dbReference type="Pfam" id="PF05954">
    <property type="entry name" value="Phage_GPD"/>
    <property type="match status" value="1"/>
</dbReference>
<dbReference type="Proteomes" id="UP000004605">
    <property type="component" value="Unassembled WGS sequence"/>
</dbReference>
<comment type="caution">
    <text evidence="1">The sequence shown here is derived from an EMBL/GenBank/DDBJ whole genome shotgun (WGS) entry which is preliminary data.</text>
</comment>